<protein>
    <submittedName>
        <fullName evidence="1">Uncharacterized protein</fullName>
    </submittedName>
</protein>
<sequence length="84" mass="9592">MFEKAKIRFHDLKNAVKGEKDAVNAIKKSVSDIQDSVNDINELASDLQVQLKKLDFKNKPHLDRIDEAQTRITETLAAFPKNKK</sequence>
<dbReference type="Proteomes" id="UP000185473">
    <property type="component" value="Chromosome"/>
</dbReference>
<dbReference type="EMBL" id="CP014332">
    <property type="protein sequence ID" value="APS41820.1"/>
    <property type="molecule type" value="Genomic_DNA"/>
</dbReference>
<dbReference type="AlphaFoldDB" id="A0A1L6RBG4"/>
<accession>A0A1L6RBG4</accession>
<dbReference type="STRING" id="1631871.FOL01_0961"/>
<evidence type="ECO:0000313" key="2">
    <source>
        <dbReference type="Proteomes" id="UP000185473"/>
    </source>
</evidence>
<dbReference type="RefSeq" id="WP_075269647.1">
    <property type="nucleotide sequence ID" value="NZ_CP014332.1"/>
</dbReference>
<dbReference type="OrthoDB" id="2148353at2"/>
<name>A0A1L6RBG4_9LACO</name>
<dbReference type="KEGG" id="wjo:FOL01_0961"/>
<keyword evidence="2" id="KW-1185">Reference proteome</keyword>
<gene>
    <name evidence="1" type="ORF">FOL01_0961</name>
</gene>
<proteinExistence type="predicted"/>
<organism evidence="1 2">
    <name type="scientific">Weissella jogaejeotgali</name>
    <dbReference type="NCBI Taxonomy" id="1631871"/>
    <lineage>
        <taxon>Bacteria</taxon>
        <taxon>Bacillati</taxon>
        <taxon>Bacillota</taxon>
        <taxon>Bacilli</taxon>
        <taxon>Lactobacillales</taxon>
        <taxon>Lactobacillaceae</taxon>
        <taxon>Weissella</taxon>
    </lineage>
</organism>
<reference evidence="1 2" key="1">
    <citation type="submission" date="2016-02" db="EMBL/GenBank/DDBJ databases">
        <title>Complete Genome Sequence of Weissella jogaejeotgali FOL01.</title>
        <authorList>
            <person name="Lee J.-H."/>
            <person name="Ku H.-J."/>
        </authorList>
    </citation>
    <scope>NUCLEOTIDE SEQUENCE [LARGE SCALE GENOMIC DNA]</scope>
    <source>
        <strain evidence="1 2">FOL01</strain>
    </source>
</reference>
<evidence type="ECO:0000313" key="1">
    <source>
        <dbReference type="EMBL" id="APS41820.1"/>
    </source>
</evidence>